<proteinExistence type="predicted"/>
<dbReference type="AlphaFoldDB" id="I1TIF7"/>
<accession>I1TIF7</accession>
<gene>
    <name evidence="1" type="primary">orf49</name>
</gene>
<name>I1TIF7_DAUCS</name>
<dbReference type="OrthoDB" id="10323138at2759"/>
<geneLocation type="mitochondrion" evidence="1"/>
<evidence type="ECO:0000313" key="1">
    <source>
        <dbReference type="EMBL" id="AEY81187.1"/>
    </source>
</evidence>
<reference evidence="1" key="1">
    <citation type="journal article" date="2012" name="BMC Plant Biol.">
        <title>De novo assembly of the carrot mitochondrial genome using next generation sequencing of whole genomic DNA provides first evidence of DNA transfer into an angiosperm plastid genome.</title>
        <authorList>
            <person name="Iorizzo M."/>
            <person name="Senalik D."/>
            <person name="Szklarczyk M."/>
            <person name="Grzebelus D."/>
            <person name="Spooner D."/>
            <person name="Simon P."/>
        </authorList>
    </citation>
    <scope>NUCLEOTIDE SEQUENCE</scope>
    <source>
        <tissue evidence="1">Leaf</tissue>
    </source>
</reference>
<organism evidence="1">
    <name type="scientific">Daucus carota subsp. sativus</name>
    <name type="common">Carrot</name>
    <dbReference type="NCBI Taxonomy" id="79200"/>
    <lineage>
        <taxon>Eukaryota</taxon>
        <taxon>Viridiplantae</taxon>
        <taxon>Streptophyta</taxon>
        <taxon>Embryophyta</taxon>
        <taxon>Tracheophyta</taxon>
        <taxon>Spermatophyta</taxon>
        <taxon>Magnoliopsida</taxon>
        <taxon>eudicotyledons</taxon>
        <taxon>Gunneridae</taxon>
        <taxon>Pentapetalae</taxon>
        <taxon>asterids</taxon>
        <taxon>campanulids</taxon>
        <taxon>Apiales</taxon>
        <taxon>Apiaceae</taxon>
        <taxon>Apioideae</taxon>
        <taxon>Scandiceae</taxon>
        <taxon>Daucinae</taxon>
        <taxon>Daucus</taxon>
        <taxon>Daucus sect. Daucus</taxon>
    </lineage>
</organism>
<protein>
    <submittedName>
        <fullName evidence="1">Orf49</fullName>
    </submittedName>
</protein>
<dbReference type="EMBL" id="JQ248574">
    <property type="protein sequence ID" value="AEY81187.1"/>
    <property type="molecule type" value="Genomic_DNA"/>
</dbReference>
<sequence>MDPIPYIEHSFLSIDRKIFVKYRTFPFFKNSSYPRQLITSTPPHTTSWGGCSPFESNKVSSRGFIATFVLKESEEPTFSQIRALLPSLRPHHLNLSANPFLSHRAERTFGWYFSRAGCLIAASFFRLVGRRKATSIYKTAGNLRGSPLEAFAGNQSVTPSF</sequence>
<keyword evidence="1" id="KW-0496">Mitochondrion</keyword>